<sequence length="62" mass="7301">MHHRKLFKFLTLFFVHCLLPGFSPWVDHFILLILGEGSLLAKVWRVGVVSIKVFVPLRWDCH</sequence>
<accession>A0A2P2INX6</accession>
<reference evidence="1" key="1">
    <citation type="submission" date="2018-02" db="EMBL/GenBank/DDBJ databases">
        <title>Rhizophora mucronata_Transcriptome.</title>
        <authorList>
            <person name="Meera S.P."/>
            <person name="Sreeshan A."/>
            <person name="Augustine A."/>
        </authorList>
    </citation>
    <scope>NUCLEOTIDE SEQUENCE</scope>
    <source>
        <tissue evidence="1">Leaf</tissue>
    </source>
</reference>
<dbReference type="AlphaFoldDB" id="A0A2P2INX6"/>
<protein>
    <submittedName>
        <fullName evidence="1">Uncharacterized protein</fullName>
    </submittedName>
</protein>
<evidence type="ECO:0000313" key="1">
    <source>
        <dbReference type="EMBL" id="MBW82934.1"/>
    </source>
</evidence>
<dbReference type="EMBL" id="GGEC01002451">
    <property type="protein sequence ID" value="MBW82934.1"/>
    <property type="molecule type" value="Transcribed_RNA"/>
</dbReference>
<name>A0A2P2INX6_RHIMU</name>
<organism evidence="1">
    <name type="scientific">Rhizophora mucronata</name>
    <name type="common">Asiatic mangrove</name>
    <dbReference type="NCBI Taxonomy" id="61149"/>
    <lineage>
        <taxon>Eukaryota</taxon>
        <taxon>Viridiplantae</taxon>
        <taxon>Streptophyta</taxon>
        <taxon>Embryophyta</taxon>
        <taxon>Tracheophyta</taxon>
        <taxon>Spermatophyta</taxon>
        <taxon>Magnoliopsida</taxon>
        <taxon>eudicotyledons</taxon>
        <taxon>Gunneridae</taxon>
        <taxon>Pentapetalae</taxon>
        <taxon>rosids</taxon>
        <taxon>fabids</taxon>
        <taxon>Malpighiales</taxon>
        <taxon>Rhizophoraceae</taxon>
        <taxon>Rhizophora</taxon>
    </lineage>
</organism>
<proteinExistence type="predicted"/>